<reference evidence="9 10" key="1">
    <citation type="submission" date="2019-02" db="EMBL/GenBank/DDBJ databases">
        <title>Arcanobacterium bovis sp. nov., isolated from the milk of a cow with mastitis.</title>
        <authorList>
            <person name="Sammra O."/>
            <person name="Foster G."/>
            <person name="Hassan A."/>
            <person name="Alssahen M."/>
            <person name="Laemmler C."/>
            <person name="Borowiak M."/>
            <person name="Malorny B."/>
            <person name="Abdulmawjood A."/>
        </authorList>
    </citation>
    <scope>NUCLEOTIDE SEQUENCE [LARGE SCALE GENOMIC DNA]</scope>
    <source>
        <strain evidence="9 10">C605018/01/1</strain>
    </source>
</reference>
<feature type="compositionally biased region" description="Basic and acidic residues" evidence="7">
    <location>
        <begin position="21"/>
        <end position="48"/>
    </location>
</feature>
<feature type="domain" description="Radical SAM core" evidence="8">
    <location>
        <begin position="60"/>
        <end position="272"/>
    </location>
</feature>
<comment type="cofactor">
    <cofactor evidence="1">
        <name>[4Fe-4S] cluster</name>
        <dbReference type="ChEBI" id="CHEBI:49883"/>
    </cofactor>
</comment>
<dbReference type="PIRSF" id="PIRSF037420">
    <property type="entry name" value="PQQ_syn_pqqE"/>
    <property type="match status" value="1"/>
</dbReference>
<keyword evidence="3" id="KW-0949">S-adenosyl-L-methionine</keyword>
<evidence type="ECO:0000259" key="8">
    <source>
        <dbReference type="PROSITE" id="PS51918"/>
    </source>
</evidence>
<dbReference type="RefSeq" id="WP_131281154.1">
    <property type="nucleotide sequence ID" value="NZ_JBHSLR010000006.1"/>
</dbReference>
<evidence type="ECO:0000256" key="3">
    <source>
        <dbReference type="ARBA" id="ARBA00022691"/>
    </source>
</evidence>
<dbReference type="GO" id="GO:0046872">
    <property type="term" value="F:metal ion binding"/>
    <property type="evidence" value="ECO:0007669"/>
    <property type="project" value="UniProtKB-KW"/>
</dbReference>
<evidence type="ECO:0000256" key="5">
    <source>
        <dbReference type="ARBA" id="ARBA00023004"/>
    </source>
</evidence>
<proteinExistence type="predicted"/>
<dbReference type="Proteomes" id="UP000293036">
    <property type="component" value="Unassembled WGS sequence"/>
</dbReference>
<feature type="compositionally biased region" description="Basic residues" evidence="7">
    <location>
        <begin position="10"/>
        <end position="20"/>
    </location>
</feature>
<evidence type="ECO:0000256" key="7">
    <source>
        <dbReference type="SAM" id="MobiDB-lite"/>
    </source>
</evidence>
<protein>
    <submittedName>
        <fullName evidence="9">Radical SAM/SPASM domain-containing protein</fullName>
    </submittedName>
</protein>
<dbReference type="EMBL" id="SJDT01000004">
    <property type="protein sequence ID" value="TBW21415.1"/>
    <property type="molecule type" value="Genomic_DNA"/>
</dbReference>
<evidence type="ECO:0000313" key="9">
    <source>
        <dbReference type="EMBL" id="TBW21415.1"/>
    </source>
</evidence>
<dbReference type="SFLD" id="SFLDG01067">
    <property type="entry name" value="SPASM/twitch_domain_containing"/>
    <property type="match status" value="1"/>
</dbReference>
<dbReference type="SUPFAM" id="SSF102114">
    <property type="entry name" value="Radical SAM enzymes"/>
    <property type="match status" value="1"/>
</dbReference>
<dbReference type="InterPro" id="IPR013785">
    <property type="entry name" value="Aldolase_TIM"/>
</dbReference>
<name>A0A4Q9UZG7_9ACTO</name>
<keyword evidence="5" id="KW-0408">Iron</keyword>
<organism evidence="9 10">
    <name type="scientific">Arcanobacterium bovis</name>
    <dbReference type="NCBI Taxonomy" id="2529275"/>
    <lineage>
        <taxon>Bacteria</taxon>
        <taxon>Bacillati</taxon>
        <taxon>Actinomycetota</taxon>
        <taxon>Actinomycetes</taxon>
        <taxon>Actinomycetales</taxon>
        <taxon>Actinomycetaceae</taxon>
        <taxon>Arcanobacterium</taxon>
    </lineage>
</organism>
<evidence type="ECO:0000256" key="1">
    <source>
        <dbReference type="ARBA" id="ARBA00001966"/>
    </source>
</evidence>
<dbReference type="OrthoDB" id="9782387at2"/>
<gene>
    <name evidence="9" type="ORF">EZJ44_05545</name>
</gene>
<dbReference type="NCBIfam" id="TIGR04053">
    <property type="entry name" value="TIGR04053 family radical SAM/SPASM domain-containing protein"/>
    <property type="match status" value="1"/>
</dbReference>
<dbReference type="InterPro" id="IPR006638">
    <property type="entry name" value="Elp3/MiaA/NifB-like_rSAM"/>
</dbReference>
<dbReference type="CDD" id="cd21123">
    <property type="entry name" value="SPASM_MftC-like"/>
    <property type="match status" value="1"/>
</dbReference>
<dbReference type="GO" id="GO:0003824">
    <property type="term" value="F:catalytic activity"/>
    <property type="evidence" value="ECO:0007669"/>
    <property type="project" value="InterPro"/>
</dbReference>
<dbReference type="Pfam" id="PF04055">
    <property type="entry name" value="Radical_SAM"/>
    <property type="match status" value="1"/>
</dbReference>
<comment type="caution">
    <text evidence="9">The sequence shown here is derived from an EMBL/GenBank/DDBJ whole genome shotgun (WGS) entry which is preliminary data.</text>
</comment>
<keyword evidence="2" id="KW-0004">4Fe-4S</keyword>
<sequence length="435" mass="48281">MEHHEQQTLHGRHAPHGARRHPGEQQSHPDAHRNHSGEQRSHPGERRAHPIVREIRHDLNEKPFIAIWEVTRACGLVCAHCRAEAQRHAAPGQLTTEQGKDLLRQLASYSKPLPLVVLTGGDCFERDDLVELVRYGTELGLSMSISPSVTPLFTKERLVALREAGGKAMSVSMDGATAETHDAFRGIKGTFDKTVEATKIINEVGFRLQINSTLTRGNIKEAPAMLAKAIELRAFMWYIFMLVPTGRGANLNMLSPLEREDVLQWLHDVSDRIAIKTTEAPQYRRIAFQRARAAEGGQAMPEHGELYYWLTEETVRLLGKTPEKTRIPRTPLAVNSGSGFVFIDHVGDVYPSGFLPIHVGSVKETPLAQLYSDSPVMRELRTPEHFGGKCGVCEYNHFCGGSRSTAYALTRDPLAADPSCAYVPAGYTGEMPASW</sequence>
<evidence type="ECO:0000256" key="2">
    <source>
        <dbReference type="ARBA" id="ARBA00022485"/>
    </source>
</evidence>
<dbReference type="GO" id="GO:0051539">
    <property type="term" value="F:4 iron, 4 sulfur cluster binding"/>
    <property type="evidence" value="ECO:0007669"/>
    <property type="project" value="UniProtKB-KW"/>
</dbReference>
<dbReference type="InterPro" id="IPR050377">
    <property type="entry name" value="Radical_SAM_PqqE_MftC-like"/>
</dbReference>
<evidence type="ECO:0000256" key="6">
    <source>
        <dbReference type="ARBA" id="ARBA00023014"/>
    </source>
</evidence>
<dbReference type="AlphaFoldDB" id="A0A4Q9UZG7"/>
<keyword evidence="4" id="KW-0479">Metal-binding</keyword>
<dbReference type="SMART" id="SM00729">
    <property type="entry name" value="Elp3"/>
    <property type="match status" value="1"/>
</dbReference>
<dbReference type="InterPro" id="IPR017200">
    <property type="entry name" value="PqqE-like"/>
</dbReference>
<dbReference type="PROSITE" id="PS51918">
    <property type="entry name" value="RADICAL_SAM"/>
    <property type="match status" value="1"/>
</dbReference>
<feature type="region of interest" description="Disordered" evidence="7">
    <location>
        <begin position="1"/>
        <end position="48"/>
    </location>
</feature>
<accession>A0A4Q9UZG7</accession>
<dbReference type="InterPro" id="IPR007197">
    <property type="entry name" value="rSAM"/>
</dbReference>
<keyword evidence="10" id="KW-1185">Reference proteome</keyword>
<dbReference type="SFLD" id="SFLDS00029">
    <property type="entry name" value="Radical_SAM"/>
    <property type="match status" value="1"/>
</dbReference>
<dbReference type="CDD" id="cd01335">
    <property type="entry name" value="Radical_SAM"/>
    <property type="match status" value="1"/>
</dbReference>
<evidence type="ECO:0000256" key="4">
    <source>
        <dbReference type="ARBA" id="ARBA00022723"/>
    </source>
</evidence>
<dbReference type="PANTHER" id="PTHR11228">
    <property type="entry name" value="RADICAL SAM DOMAIN PROTEIN"/>
    <property type="match status" value="1"/>
</dbReference>
<evidence type="ECO:0000313" key="10">
    <source>
        <dbReference type="Proteomes" id="UP000293036"/>
    </source>
</evidence>
<dbReference type="Gene3D" id="3.20.20.70">
    <property type="entry name" value="Aldolase class I"/>
    <property type="match status" value="1"/>
</dbReference>
<dbReference type="PANTHER" id="PTHR11228:SF34">
    <property type="entry name" value="TUNGSTEN-CONTAINING ALDEHYDE FERREDOXIN OXIDOREDUCTASE COFACTOR MODIFYING PROTEIN"/>
    <property type="match status" value="1"/>
</dbReference>
<keyword evidence="6" id="KW-0411">Iron-sulfur</keyword>
<dbReference type="InterPro" id="IPR058240">
    <property type="entry name" value="rSAM_sf"/>
</dbReference>